<name>A0A6J5BIS5_9BURK</name>
<dbReference type="AlphaFoldDB" id="A0A6J5BIS5"/>
<evidence type="ECO:0000313" key="1">
    <source>
        <dbReference type="EMBL" id="CAB3707204.1"/>
    </source>
</evidence>
<proteinExistence type="predicted"/>
<evidence type="ECO:0000313" key="2">
    <source>
        <dbReference type="Proteomes" id="UP000494255"/>
    </source>
</evidence>
<dbReference type="Proteomes" id="UP000494255">
    <property type="component" value="Unassembled WGS sequence"/>
</dbReference>
<dbReference type="RefSeq" id="WP_175051975.1">
    <property type="nucleotide sequence ID" value="NZ_CADIKC010000005.1"/>
</dbReference>
<sequence>MPKQARGAYPYKPLNIIYQFVRGPLPNDRVSYWLLRRRPERADDCSYMQFVLQLSNHVFQIALPMYIEDRRLLEAGHIQEQPLAEYLGWY</sequence>
<dbReference type="GeneID" id="97042574"/>
<keyword evidence="2" id="KW-1185">Reference proteome</keyword>
<organism evidence="1 2">
    <name type="scientific">Paraburkholderia sediminicola</name>
    <dbReference type="NCBI Taxonomy" id="458836"/>
    <lineage>
        <taxon>Bacteria</taxon>
        <taxon>Pseudomonadati</taxon>
        <taxon>Pseudomonadota</taxon>
        <taxon>Betaproteobacteria</taxon>
        <taxon>Burkholderiales</taxon>
        <taxon>Burkholderiaceae</taxon>
        <taxon>Paraburkholderia</taxon>
    </lineage>
</organism>
<accession>A0A6J5BIS5</accession>
<reference evidence="1 2" key="1">
    <citation type="submission" date="2020-04" db="EMBL/GenBank/DDBJ databases">
        <authorList>
            <person name="De Canck E."/>
        </authorList>
    </citation>
    <scope>NUCLEOTIDE SEQUENCE [LARGE SCALE GENOMIC DNA]</scope>
    <source>
        <strain evidence="1 2">LMG 24238</strain>
    </source>
</reference>
<dbReference type="EMBL" id="CADIKC010000005">
    <property type="protein sequence ID" value="CAB3707204.1"/>
    <property type="molecule type" value="Genomic_DNA"/>
</dbReference>
<gene>
    <name evidence="1" type="ORF">LMG24238_03967</name>
</gene>
<protein>
    <submittedName>
        <fullName evidence="1">Uncharacterized protein</fullName>
    </submittedName>
</protein>